<feature type="compositionally biased region" description="Polar residues" evidence="1">
    <location>
        <begin position="107"/>
        <end position="118"/>
    </location>
</feature>
<feature type="region of interest" description="Disordered" evidence="1">
    <location>
        <begin position="487"/>
        <end position="531"/>
    </location>
</feature>
<accession>A0A8T2TAK3</accession>
<gene>
    <name evidence="3" type="ORF">KP509_14G096500</name>
</gene>
<organism evidence="3 4">
    <name type="scientific">Ceratopteris richardii</name>
    <name type="common">Triangle waterfern</name>
    <dbReference type="NCBI Taxonomy" id="49495"/>
    <lineage>
        <taxon>Eukaryota</taxon>
        <taxon>Viridiplantae</taxon>
        <taxon>Streptophyta</taxon>
        <taxon>Embryophyta</taxon>
        <taxon>Tracheophyta</taxon>
        <taxon>Polypodiopsida</taxon>
        <taxon>Polypodiidae</taxon>
        <taxon>Polypodiales</taxon>
        <taxon>Pteridineae</taxon>
        <taxon>Pteridaceae</taxon>
        <taxon>Parkerioideae</taxon>
        <taxon>Ceratopteris</taxon>
    </lineage>
</organism>
<dbReference type="InterPro" id="IPR010820">
    <property type="entry name" value="DUF1421"/>
</dbReference>
<dbReference type="PANTHER" id="PTHR31805:SF14">
    <property type="entry name" value="RECEPTOR-LIKE KINASE, PUTATIVE (DUF1421)-RELATED"/>
    <property type="match status" value="1"/>
</dbReference>
<feature type="compositionally biased region" description="Low complexity" evidence="1">
    <location>
        <begin position="487"/>
        <end position="498"/>
    </location>
</feature>
<feature type="compositionally biased region" description="Pro residues" evidence="1">
    <location>
        <begin position="287"/>
        <end position="301"/>
    </location>
</feature>
<evidence type="ECO:0000313" key="4">
    <source>
        <dbReference type="Proteomes" id="UP000825935"/>
    </source>
</evidence>
<keyword evidence="4" id="KW-1185">Reference proteome</keyword>
<evidence type="ECO:0000256" key="1">
    <source>
        <dbReference type="SAM" id="MobiDB-lite"/>
    </source>
</evidence>
<feature type="region of interest" description="Disordered" evidence="1">
    <location>
        <begin position="1"/>
        <end position="126"/>
    </location>
</feature>
<feature type="compositionally biased region" description="Low complexity" evidence="1">
    <location>
        <begin position="38"/>
        <end position="50"/>
    </location>
</feature>
<dbReference type="PANTHER" id="PTHR31805">
    <property type="entry name" value="RECEPTOR-LIKE KINASE, PUTATIVE (DUF1421)-RELATED"/>
    <property type="match status" value="1"/>
</dbReference>
<dbReference type="InterPro" id="IPR015940">
    <property type="entry name" value="UBA"/>
</dbReference>
<dbReference type="AlphaFoldDB" id="A0A8T2TAK3"/>
<feature type="compositionally biased region" description="Polar residues" evidence="1">
    <location>
        <begin position="362"/>
        <end position="385"/>
    </location>
</feature>
<feature type="compositionally biased region" description="Polar residues" evidence="1">
    <location>
        <begin position="317"/>
        <end position="330"/>
    </location>
</feature>
<feature type="compositionally biased region" description="Basic and acidic residues" evidence="1">
    <location>
        <begin position="54"/>
        <end position="64"/>
    </location>
</feature>
<dbReference type="OMA" id="QRGWHGR"/>
<dbReference type="OrthoDB" id="515416at2759"/>
<sequence length="589" mass="63940">MEQSVPGSQNDHFFELLHPIAARGPPPPLPPSPPPLPTDSTPASPSPADSAEFDVDRSPPEETSPRYSITPSYDFQLRHSTKSSESPAKSEDEPSVLHKPVVPSPMNHFQGSSFTSRSFGHEKQSDSSDILDHVTMHAIDQSIKRHTDTLLQVLESISGRLSQVESTVQALEYTIAELKSTEGGKQDQSNGRLVKLELLIEEVNRGVQLLHEKQKLDEAGLKLTKLQIDEQKPTGGGTMQAPTETWQQLKTIKEDVSQTAYTESSPQRQQYLPPQYPPQMQSHYPQGPSPQGPPPQGPSPPQMQSIPTSHNMVPLPSTMNVSPSPQQTYPPSAVHHPPQQPSTQSVLPAPPPSQQIPAFHSQPPTQQPPNSYSLPGDTAQYSHLQPQHHLPPMSTPLVSSYPTEPSQYTGGMHGGPRPPPIQHEVHLPQQHNPVSSHHVYEATGRMGIPGSSMVPSYPQPSPLSKPALPVQPMHEKTGEIAYGAPYRASQPAPSAPSGGSTGYPRLPTAQPVQHGLPSASPVSSGPPTRPPLDDMIENVANMGFPREQVRGVVRQLTENGQSVDLNVVLDTLMNGRGSSQPPRGWFNRS</sequence>
<evidence type="ECO:0000259" key="2">
    <source>
        <dbReference type="PROSITE" id="PS50030"/>
    </source>
</evidence>
<feature type="compositionally biased region" description="Pro residues" evidence="1">
    <location>
        <begin position="24"/>
        <end position="37"/>
    </location>
</feature>
<name>A0A8T2TAK3_CERRI</name>
<dbReference type="Proteomes" id="UP000825935">
    <property type="component" value="Chromosome 14"/>
</dbReference>
<reference evidence="3" key="1">
    <citation type="submission" date="2021-08" db="EMBL/GenBank/DDBJ databases">
        <title>WGS assembly of Ceratopteris richardii.</title>
        <authorList>
            <person name="Marchant D.B."/>
            <person name="Chen G."/>
            <person name="Jenkins J."/>
            <person name="Shu S."/>
            <person name="Leebens-Mack J."/>
            <person name="Grimwood J."/>
            <person name="Schmutz J."/>
            <person name="Soltis P."/>
            <person name="Soltis D."/>
            <person name="Chen Z.-H."/>
        </authorList>
    </citation>
    <scope>NUCLEOTIDE SEQUENCE</scope>
    <source>
        <strain evidence="3">Whitten #5841</strain>
        <tissue evidence="3">Leaf</tissue>
    </source>
</reference>
<dbReference type="PROSITE" id="PS50030">
    <property type="entry name" value="UBA"/>
    <property type="match status" value="1"/>
</dbReference>
<dbReference type="Pfam" id="PF07223">
    <property type="entry name" value="DUF1421"/>
    <property type="match status" value="1"/>
</dbReference>
<comment type="caution">
    <text evidence="3">The sequence shown here is derived from an EMBL/GenBank/DDBJ whole genome shotgun (WGS) entry which is preliminary data.</text>
</comment>
<feature type="domain" description="UBA" evidence="2">
    <location>
        <begin position="531"/>
        <end position="575"/>
    </location>
</feature>
<feature type="region of interest" description="Disordered" evidence="1">
    <location>
        <begin position="257"/>
        <end position="392"/>
    </location>
</feature>
<evidence type="ECO:0000313" key="3">
    <source>
        <dbReference type="EMBL" id="KAH7416556.1"/>
    </source>
</evidence>
<proteinExistence type="predicted"/>
<feature type="compositionally biased region" description="Polar residues" evidence="1">
    <location>
        <begin position="1"/>
        <end position="11"/>
    </location>
</feature>
<dbReference type="EMBL" id="CM035419">
    <property type="protein sequence ID" value="KAH7416556.1"/>
    <property type="molecule type" value="Genomic_DNA"/>
</dbReference>
<protein>
    <recommendedName>
        <fullName evidence="2">UBA domain-containing protein</fullName>
    </recommendedName>
</protein>